<name>A0A2Y9C788_9MICO</name>
<dbReference type="PANTHER" id="PTHR33993">
    <property type="entry name" value="GLYOXALASE-RELATED"/>
    <property type="match status" value="1"/>
</dbReference>
<dbReference type="Gene3D" id="3.10.180.10">
    <property type="entry name" value="2,3-Dihydroxybiphenyl 1,2-Dioxygenase, domain 1"/>
    <property type="match status" value="1"/>
</dbReference>
<gene>
    <name evidence="2" type="ORF">SAMN05216184_11032</name>
</gene>
<dbReference type="PROSITE" id="PS51819">
    <property type="entry name" value="VOC"/>
    <property type="match status" value="1"/>
</dbReference>
<evidence type="ECO:0000313" key="3">
    <source>
        <dbReference type="Proteomes" id="UP000250222"/>
    </source>
</evidence>
<dbReference type="InterPro" id="IPR037523">
    <property type="entry name" value="VOC_core"/>
</dbReference>
<dbReference type="OrthoDB" id="9793039at2"/>
<dbReference type="Pfam" id="PF00903">
    <property type="entry name" value="Glyoxalase"/>
    <property type="match status" value="1"/>
</dbReference>
<accession>A0A2Y9C788</accession>
<dbReference type="Proteomes" id="UP000250222">
    <property type="component" value="Unassembled WGS sequence"/>
</dbReference>
<dbReference type="SUPFAM" id="SSF54593">
    <property type="entry name" value="Glyoxalase/Bleomycin resistance protein/Dihydroxybiphenyl dioxygenase"/>
    <property type="match status" value="1"/>
</dbReference>
<dbReference type="InterPro" id="IPR029068">
    <property type="entry name" value="Glyas_Bleomycin-R_OHBP_Dase"/>
</dbReference>
<dbReference type="EMBL" id="UETB01000010">
    <property type="protein sequence ID" value="SSA44743.1"/>
    <property type="molecule type" value="Genomic_DNA"/>
</dbReference>
<feature type="domain" description="VOC" evidence="1">
    <location>
        <begin position="6"/>
        <end position="115"/>
    </location>
</feature>
<keyword evidence="3" id="KW-1185">Reference proteome</keyword>
<evidence type="ECO:0000259" key="1">
    <source>
        <dbReference type="PROSITE" id="PS51819"/>
    </source>
</evidence>
<dbReference type="PANTHER" id="PTHR33993:SF1">
    <property type="entry name" value="GLYOXALASE FAMILY PROTEIN"/>
    <property type="match status" value="1"/>
</dbReference>
<evidence type="ECO:0000313" key="2">
    <source>
        <dbReference type="EMBL" id="SSA44743.1"/>
    </source>
</evidence>
<dbReference type="RefSeq" id="WP_110853018.1">
    <property type="nucleotide sequence ID" value="NZ_QKLZ01000010.1"/>
</dbReference>
<organism evidence="2 3">
    <name type="scientific">Georgenia satyanarayanai</name>
    <dbReference type="NCBI Taxonomy" id="860221"/>
    <lineage>
        <taxon>Bacteria</taxon>
        <taxon>Bacillati</taxon>
        <taxon>Actinomycetota</taxon>
        <taxon>Actinomycetes</taxon>
        <taxon>Micrococcales</taxon>
        <taxon>Bogoriellaceae</taxon>
        <taxon>Georgenia</taxon>
    </lineage>
</organism>
<sequence>MSRHHRIDYIEIPVHDLAVAQRFYGAAFGWEFTDYGPAYSGIRGGEGREMGGLVLSEDVRPGGPLVILYSEDLEASVAAVEHAGGRVVASPYTFPGGRRFELEDPSGHRLAVWTPAD</sequence>
<dbReference type="CDD" id="cd07247">
    <property type="entry name" value="SgaA_N_like"/>
    <property type="match status" value="1"/>
</dbReference>
<dbReference type="AlphaFoldDB" id="A0A2Y9C788"/>
<proteinExistence type="predicted"/>
<reference evidence="2 3" key="1">
    <citation type="submission" date="2016-10" db="EMBL/GenBank/DDBJ databases">
        <authorList>
            <person name="Cai Z."/>
        </authorList>
    </citation>
    <scope>NUCLEOTIDE SEQUENCE [LARGE SCALE GENOMIC DNA]</scope>
    <source>
        <strain evidence="2 3">CGMCC 1.10826</strain>
    </source>
</reference>
<dbReference type="InterPro" id="IPR004360">
    <property type="entry name" value="Glyas_Fos-R_dOase_dom"/>
</dbReference>
<dbReference type="InterPro" id="IPR052164">
    <property type="entry name" value="Anthracycline_SecMetBiosynth"/>
</dbReference>
<protein>
    <recommendedName>
        <fullName evidence="1">VOC domain-containing protein</fullName>
    </recommendedName>
</protein>